<evidence type="ECO:0000256" key="5">
    <source>
        <dbReference type="SAM" id="MobiDB-lite"/>
    </source>
</evidence>
<organism evidence="6 7">
    <name type="scientific">Eufriesea mexicana</name>
    <dbReference type="NCBI Taxonomy" id="516756"/>
    <lineage>
        <taxon>Eukaryota</taxon>
        <taxon>Metazoa</taxon>
        <taxon>Ecdysozoa</taxon>
        <taxon>Arthropoda</taxon>
        <taxon>Hexapoda</taxon>
        <taxon>Insecta</taxon>
        <taxon>Pterygota</taxon>
        <taxon>Neoptera</taxon>
        <taxon>Endopterygota</taxon>
        <taxon>Hymenoptera</taxon>
        <taxon>Apocrita</taxon>
        <taxon>Aculeata</taxon>
        <taxon>Apoidea</taxon>
        <taxon>Anthophila</taxon>
        <taxon>Apidae</taxon>
        <taxon>Eufriesea</taxon>
    </lineage>
</organism>
<evidence type="ECO:0000256" key="3">
    <source>
        <dbReference type="ARBA" id="ARBA00023203"/>
    </source>
</evidence>
<feature type="region of interest" description="Disordered" evidence="5">
    <location>
        <begin position="372"/>
        <end position="396"/>
    </location>
</feature>
<evidence type="ECO:0000256" key="1">
    <source>
        <dbReference type="ARBA" id="ARBA00009795"/>
    </source>
</evidence>
<dbReference type="Gene3D" id="6.10.140.1750">
    <property type="match status" value="1"/>
</dbReference>
<proteinExistence type="inferred from homology"/>
<evidence type="ECO:0000313" key="7">
    <source>
        <dbReference type="Proteomes" id="UP000250275"/>
    </source>
</evidence>
<feature type="compositionally biased region" description="Basic and acidic residues" evidence="5">
    <location>
        <begin position="372"/>
        <end position="394"/>
    </location>
</feature>
<protein>
    <submittedName>
        <fullName evidence="6">Phosphatase and actin regulator 1</fullName>
    </submittedName>
</protein>
<dbReference type="InterPro" id="IPR004018">
    <property type="entry name" value="RPEL_repeat"/>
</dbReference>
<feature type="repeat" description="RPEL" evidence="4">
    <location>
        <begin position="531"/>
        <end position="556"/>
    </location>
</feature>
<keyword evidence="7" id="KW-1185">Reference proteome</keyword>
<reference evidence="6 7" key="1">
    <citation type="submission" date="2015-07" db="EMBL/GenBank/DDBJ databases">
        <title>The genome of Eufriesea mexicana.</title>
        <authorList>
            <person name="Pan H."/>
            <person name="Kapheim K."/>
        </authorList>
    </citation>
    <scope>NUCLEOTIDE SEQUENCE [LARGE SCALE GENOMIC DNA]</scope>
    <source>
        <strain evidence="6">0111107269</strain>
        <tissue evidence="6">Whole body</tissue>
    </source>
</reference>
<dbReference type="Pfam" id="PF02755">
    <property type="entry name" value="RPEL"/>
    <property type="match status" value="2"/>
</dbReference>
<dbReference type="PROSITE" id="PS51073">
    <property type="entry name" value="RPEL"/>
    <property type="match status" value="2"/>
</dbReference>
<feature type="compositionally biased region" description="Polar residues" evidence="5">
    <location>
        <begin position="52"/>
        <end position="76"/>
    </location>
</feature>
<feature type="compositionally biased region" description="Polar residues" evidence="5">
    <location>
        <begin position="85"/>
        <end position="96"/>
    </location>
</feature>
<gene>
    <name evidence="6" type="ORF">WN48_01379</name>
</gene>
<dbReference type="PANTHER" id="PTHR12751">
    <property type="entry name" value="PHOSPHATASE AND ACTIN REGULATOR PHACTR"/>
    <property type="match status" value="1"/>
</dbReference>
<accession>A0A310SL50</accession>
<dbReference type="GO" id="GO:0003779">
    <property type="term" value="F:actin binding"/>
    <property type="evidence" value="ECO:0007669"/>
    <property type="project" value="UniProtKB-KW"/>
</dbReference>
<dbReference type="EMBL" id="KQ760221">
    <property type="protein sequence ID" value="OAD61368.1"/>
    <property type="molecule type" value="Genomic_DNA"/>
</dbReference>
<dbReference type="SMART" id="SM00707">
    <property type="entry name" value="RPEL"/>
    <property type="match status" value="2"/>
</dbReference>
<keyword evidence="2" id="KW-0677">Repeat</keyword>
<evidence type="ECO:0000256" key="2">
    <source>
        <dbReference type="ARBA" id="ARBA00022737"/>
    </source>
</evidence>
<sequence length="643" mass="72316">MLMEIWSSSLGPSSGSRVVSLGNCGSFAVKLFPELVLINNWYFEPKKEKTEQSANGAVSPSGEPQANQGTATTGSVPISAVPPNSGDQQKPSRPNTLASRVVARRLILFDMEKGVLDQSSENQQVIERCYPLPPQNTLMLSELPEPPIPLSEIGPIPPPPMFSSSSPTLLLAKQRQIRNPLSSDYEDEEVSSVIDTKLFIRITTVIGDVSRMLPIENYSRKSASFLTHDLPLLLAEDEEDFDVEEDNMYVPMMSQPDPSIDTSRIEEIPAKEPKFHAVPLKSVLKKRSSGSGPGTPQNTPTQENRPLTLRQELHASFNSRPVRFGLALPCTLENKENARPYVIREDADGDPGDGQVLYRDEYDDEKMELNRDRFEESGRRSGEELGEELGERSRVGQSDDTMLSIWTASTLSIACGSIEPFKREPSLHRSLSCSALVTGRLAAKIARKESLSLKLALRPDRQELINRNILQLQTDNERQETKEAIGAKLIRASTVTSTSLKKPELKMGIENTGIEEQSPAEEKKQKEEKKRYLLRKLSFRPTVEELKEKKIIRFNDYIEVTQAHDYDRRADKPWTRLTPKDKAAIRKELNEFKSSEMAVHEDSRHLTRSNRLNSFASSNIEAKFIIEIMNFRPIPCKLNIHIP</sequence>
<dbReference type="Proteomes" id="UP000250275">
    <property type="component" value="Unassembled WGS sequence"/>
</dbReference>
<evidence type="ECO:0000313" key="6">
    <source>
        <dbReference type="EMBL" id="OAD61368.1"/>
    </source>
</evidence>
<dbReference type="PANTHER" id="PTHR12751:SF18">
    <property type="entry name" value="PHOSPHATASE AND ACTIN REGULATOR 1"/>
    <property type="match status" value="1"/>
</dbReference>
<name>A0A310SL50_9HYME</name>
<evidence type="ECO:0000256" key="4">
    <source>
        <dbReference type="PROSITE-ProRule" id="PRU00401"/>
    </source>
</evidence>
<keyword evidence="3" id="KW-0009">Actin-binding</keyword>
<dbReference type="Gene3D" id="6.10.140.2130">
    <property type="match status" value="1"/>
</dbReference>
<dbReference type="AlphaFoldDB" id="A0A310SL50"/>
<comment type="similarity">
    <text evidence="1">Belongs to the phosphatase and actin regulator family.</text>
</comment>
<feature type="region of interest" description="Disordered" evidence="5">
    <location>
        <begin position="284"/>
        <end position="305"/>
    </location>
</feature>
<feature type="region of interest" description="Disordered" evidence="5">
    <location>
        <begin position="52"/>
        <end position="96"/>
    </location>
</feature>
<dbReference type="GO" id="GO:0030036">
    <property type="term" value="P:actin cytoskeleton organization"/>
    <property type="evidence" value="ECO:0007669"/>
    <property type="project" value="TreeGrafter"/>
</dbReference>
<feature type="compositionally biased region" description="Polar residues" evidence="5">
    <location>
        <begin position="294"/>
        <end position="305"/>
    </location>
</feature>
<dbReference type="OrthoDB" id="5563016at2759"/>
<feature type="repeat" description="RPEL" evidence="4">
    <location>
        <begin position="449"/>
        <end position="474"/>
    </location>
</feature>